<dbReference type="RefSeq" id="WP_377741856.1">
    <property type="nucleotide sequence ID" value="NZ_JBHRXJ010000001.1"/>
</dbReference>
<dbReference type="PANTHER" id="PTHR12151">
    <property type="entry name" value="ELECTRON TRANSPORT PROTIN SCO1/SENC FAMILY MEMBER"/>
    <property type="match status" value="1"/>
</dbReference>
<accession>A0ABV7QX88</accession>
<keyword evidence="3" id="KW-1133">Transmembrane helix</keyword>
<dbReference type="SUPFAM" id="SSF52833">
    <property type="entry name" value="Thioredoxin-like"/>
    <property type="match status" value="1"/>
</dbReference>
<dbReference type="Pfam" id="PF02630">
    <property type="entry name" value="SCO1-SenC"/>
    <property type="match status" value="1"/>
</dbReference>
<evidence type="ECO:0000256" key="3">
    <source>
        <dbReference type="SAM" id="Phobius"/>
    </source>
</evidence>
<reference evidence="6" key="1">
    <citation type="journal article" date="2019" name="Int. J. Syst. Evol. Microbiol.">
        <title>The Global Catalogue of Microorganisms (GCM) 10K type strain sequencing project: providing services to taxonomists for standard genome sequencing and annotation.</title>
        <authorList>
            <consortium name="The Broad Institute Genomics Platform"/>
            <consortium name="The Broad Institute Genome Sequencing Center for Infectious Disease"/>
            <person name="Wu L."/>
            <person name="Ma J."/>
        </authorList>
    </citation>
    <scope>NUCLEOTIDE SEQUENCE [LARGE SCALE GENOMIC DNA]</scope>
    <source>
        <strain evidence="6">KCTC 42899</strain>
    </source>
</reference>
<comment type="caution">
    <text evidence="5">The sequence shown here is derived from an EMBL/GenBank/DDBJ whole genome shotgun (WGS) entry which is preliminary data.</text>
</comment>
<dbReference type="PANTHER" id="PTHR12151:SF25">
    <property type="entry name" value="LINALOOL DEHYDRATASE_ISOMERASE DOMAIN-CONTAINING PROTEIN"/>
    <property type="match status" value="1"/>
</dbReference>
<keyword evidence="3" id="KW-0812">Transmembrane</keyword>
<evidence type="ECO:0000259" key="4">
    <source>
        <dbReference type="PROSITE" id="PS51352"/>
    </source>
</evidence>
<keyword evidence="6" id="KW-1185">Reference proteome</keyword>
<sequence length="207" mass="22195">MPDTKQGSGGLRRVRYVLWGLVILALGAIGWLKFGAPALEDMADAGTAALGQGEYRLAATDGGEFTAETLKGQPSAVFFGFTHCPDVCPTTLGDIAGWQEELGDAAKDLRVFFVTVDPERDSVETLREYVSWVPGVIGVSGSPEEIAKAVKAFRIYARKSLLAGGGYNMDHSSMLLLFDRNGEYAGLIGYQEEDARALASLRKLLGS</sequence>
<dbReference type="CDD" id="cd02968">
    <property type="entry name" value="SCO"/>
    <property type="match status" value="1"/>
</dbReference>
<evidence type="ECO:0000256" key="2">
    <source>
        <dbReference type="ARBA" id="ARBA00023008"/>
    </source>
</evidence>
<organism evidence="5 6">
    <name type="scientific">Paracoccus mangrovi</name>
    <dbReference type="NCBI Taxonomy" id="1715645"/>
    <lineage>
        <taxon>Bacteria</taxon>
        <taxon>Pseudomonadati</taxon>
        <taxon>Pseudomonadota</taxon>
        <taxon>Alphaproteobacteria</taxon>
        <taxon>Rhodobacterales</taxon>
        <taxon>Paracoccaceae</taxon>
        <taxon>Paracoccus</taxon>
    </lineage>
</organism>
<feature type="domain" description="Thioredoxin" evidence="4">
    <location>
        <begin position="32"/>
        <end position="207"/>
    </location>
</feature>
<protein>
    <submittedName>
        <fullName evidence="5">SCO family protein</fullName>
    </submittedName>
</protein>
<dbReference type="PROSITE" id="PS51352">
    <property type="entry name" value="THIOREDOXIN_2"/>
    <property type="match status" value="1"/>
</dbReference>
<gene>
    <name evidence="5" type="ORF">ACFOMH_00230</name>
</gene>
<dbReference type="Gene3D" id="3.40.30.10">
    <property type="entry name" value="Glutaredoxin"/>
    <property type="match status" value="1"/>
</dbReference>
<dbReference type="InterPro" id="IPR013766">
    <property type="entry name" value="Thioredoxin_domain"/>
</dbReference>
<feature type="transmembrane region" description="Helical" evidence="3">
    <location>
        <begin position="16"/>
        <end position="34"/>
    </location>
</feature>
<evidence type="ECO:0000256" key="1">
    <source>
        <dbReference type="ARBA" id="ARBA00010996"/>
    </source>
</evidence>
<comment type="similarity">
    <text evidence="1">Belongs to the SCO1/2 family.</text>
</comment>
<dbReference type="InterPro" id="IPR003782">
    <property type="entry name" value="SCO1/SenC"/>
</dbReference>
<dbReference type="Proteomes" id="UP001595721">
    <property type="component" value="Unassembled WGS sequence"/>
</dbReference>
<dbReference type="InterPro" id="IPR036249">
    <property type="entry name" value="Thioredoxin-like_sf"/>
</dbReference>
<keyword evidence="3" id="KW-0472">Membrane</keyword>
<keyword evidence="2" id="KW-0186">Copper</keyword>
<evidence type="ECO:0000313" key="5">
    <source>
        <dbReference type="EMBL" id="MFC3526580.1"/>
    </source>
</evidence>
<dbReference type="EMBL" id="JBHRXJ010000001">
    <property type="protein sequence ID" value="MFC3526580.1"/>
    <property type="molecule type" value="Genomic_DNA"/>
</dbReference>
<name>A0ABV7QX88_9RHOB</name>
<proteinExistence type="inferred from homology"/>
<evidence type="ECO:0000313" key="6">
    <source>
        <dbReference type="Proteomes" id="UP001595721"/>
    </source>
</evidence>